<evidence type="ECO:0000256" key="7">
    <source>
        <dbReference type="SAM" id="MobiDB-lite"/>
    </source>
</evidence>
<dbReference type="Proteomes" id="UP001417504">
    <property type="component" value="Unassembled WGS sequence"/>
</dbReference>
<dbReference type="InterPro" id="IPR008271">
    <property type="entry name" value="Ser/Thr_kinase_AS"/>
</dbReference>
<evidence type="ECO:0000256" key="6">
    <source>
        <dbReference type="ARBA" id="ARBA00022840"/>
    </source>
</evidence>
<dbReference type="FunFam" id="1.10.510.10:FF:000624">
    <property type="entry name" value="Mitogen-activated protein kinase"/>
    <property type="match status" value="1"/>
</dbReference>
<accession>A0AAP0JQ34</accession>
<gene>
    <name evidence="9" type="ORF">Sjap_007574</name>
</gene>
<evidence type="ECO:0000256" key="3">
    <source>
        <dbReference type="ARBA" id="ARBA00022679"/>
    </source>
</evidence>
<evidence type="ECO:0000259" key="8">
    <source>
        <dbReference type="PROSITE" id="PS50011"/>
    </source>
</evidence>
<dbReference type="Gene3D" id="1.10.510.10">
    <property type="entry name" value="Transferase(Phosphotransferase) domain 1"/>
    <property type="match status" value="1"/>
</dbReference>
<feature type="compositionally biased region" description="Polar residues" evidence="7">
    <location>
        <begin position="439"/>
        <end position="457"/>
    </location>
</feature>
<reference evidence="9 10" key="1">
    <citation type="submission" date="2024-01" db="EMBL/GenBank/DDBJ databases">
        <title>Genome assemblies of Stephania.</title>
        <authorList>
            <person name="Yang L."/>
        </authorList>
    </citation>
    <scope>NUCLEOTIDE SEQUENCE [LARGE SCALE GENOMIC DNA]</scope>
    <source>
        <strain evidence="9">QJT</strain>
        <tissue evidence="9">Leaf</tissue>
    </source>
</reference>
<dbReference type="AlphaFoldDB" id="A0AAP0JQ34"/>
<protein>
    <recommendedName>
        <fullName evidence="8">Protein kinase domain-containing protein</fullName>
    </recommendedName>
</protein>
<dbReference type="GO" id="GO:0008353">
    <property type="term" value="F:RNA polymerase II CTD heptapeptide repeat kinase activity"/>
    <property type="evidence" value="ECO:0007669"/>
    <property type="project" value="TreeGrafter"/>
</dbReference>
<evidence type="ECO:0000256" key="4">
    <source>
        <dbReference type="ARBA" id="ARBA00022741"/>
    </source>
</evidence>
<feature type="region of interest" description="Disordered" evidence="7">
    <location>
        <begin position="366"/>
        <end position="385"/>
    </location>
</feature>
<keyword evidence="6" id="KW-0067">ATP-binding</keyword>
<dbReference type="GO" id="GO:0000307">
    <property type="term" value="C:cyclin-dependent protein kinase holoenzyme complex"/>
    <property type="evidence" value="ECO:0007669"/>
    <property type="project" value="TreeGrafter"/>
</dbReference>
<sequence length="518" mass="58552">MVREILILRKLDHPNVLKWEGLVTSTMSHSLYLIFEYVEHDLASLAAQPEVNFTMPQVKSYMHQLLLGLEHYHSRGLLHHDIKMSNLFINDRGVLKIAEFGSATFFGHNFKYPITSYAINLWYQPPELLLGETYYGVGVDLWSAGCVLGELLFGKPIMPGRTKVEQLLRIFELCGSPSEEYWNRSKLPYATLFKPQRPYKRRIAESFNNFPPSLLQLIETLLAIDPAERKSATAALMSEFFTPELYAPYPSRIPHFSPSKEVDVKQCKAKARRKGEAVMKGQKARAISAPNGNAELILSMQKGQMQPNFKSWGEKFDPHREGVASGFPIDLPRQSQAVEETEKGQREHNNKASLFGILTYQTRWTESSRNQDHAPNMSSGDNLSTLPSLMAATNLLADSSGGKPGSSQPVATKFINRWLPGPFREVSECNRKQEMERQAQGSSSSNQNEDDSINSWDQILPGNDSKVNKIFYGGPLFTPPAMSNLDQLFKKYSPLIQDYAREAQLDEKLRKSKLEGTK</sequence>
<dbReference type="PANTHER" id="PTHR24056:SF176">
    <property type="entry name" value="OS01G0367700 PROTEIN"/>
    <property type="match status" value="1"/>
</dbReference>
<dbReference type="SUPFAM" id="SSF56112">
    <property type="entry name" value="Protein kinase-like (PK-like)"/>
    <property type="match status" value="1"/>
</dbReference>
<dbReference type="Pfam" id="PF00069">
    <property type="entry name" value="Pkinase"/>
    <property type="match status" value="1"/>
</dbReference>
<dbReference type="PANTHER" id="PTHR24056">
    <property type="entry name" value="CELL DIVISION PROTEIN KINASE"/>
    <property type="match status" value="1"/>
</dbReference>
<keyword evidence="5" id="KW-0418">Kinase</keyword>
<dbReference type="EMBL" id="JBBNAE010000003">
    <property type="protein sequence ID" value="KAK9136980.1"/>
    <property type="molecule type" value="Genomic_DNA"/>
</dbReference>
<feature type="domain" description="Protein kinase" evidence="8">
    <location>
        <begin position="1"/>
        <end position="241"/>
    </location>
</feature>
<dbReference type="GO" id="GO:0005634">
    <property type="term" value="C:nucleus"/>
    <property type="evidence" value="ECO:0007669"/>
    <property type="project" value="TreeGrafter"/>
</dbReference>
<comment type="caution">
    <text evidence="9">The sequence shown here is derived from an EMBL/GenBank/DDBJ whole genome shotgun (WGS) entry which is preliminary data.</text>
</comment>
<feature type="region of interest" description="Disordered" evidence="7">
    <location>
        <begin position="431"/>
        <end position="459"/>
    </location>
</feature>
<keyword evidence="10" id="KW-1185">Reference proteome</keyword>
<dbReference type="PROSITE" id="PS50011">
    <property type="entry name" value="PROTEIN_KINASE_DOM"/>
    <property type="match status" value="1"/>
</dbReference>
<feature type="compositionally biased region" description="Polar residues" evidence="7">
    <location>
        <begin position="376"/>
        <end position="385"/>
    </location>
</feature>
<dbReference type="Gene3D" id="3.30.200.20">
    <property type="entry name" value="Phosphorylase Kinase, domain 1"/>
    <property type="match status" value="1"/>
</dbReference>
<keyword evidence="2" id="KW-0723">Serine/threonine-protein kinase</keyword>
<dbReference type="GO" id="GO:0005524">
    <property type="term" value="F:ATP binding"/>
    <property type="evidence" value="ECO:0007669"/>
    <property type="project" value="UniProtKB-KW"/>
</dbReference>
<keyword evidence="3" id="KW-0808">Transferase</keyword>
<evidence type="ECO:0000256" key="2">
    <source>
        <dbReference type="ARBA" id="ARBA00022527"/>
    </source>
</evidence>
<name>A0AAP0JQ34_9MAGN</name>
<keyword evidence="4" id="KW-0547">Nucleotide-binding</keyword>
<evidence type="ECO:0000256" key="5">
    <source>
        <dbReference type="ARBA" id="ARBA00022777"/>
    </source>
</evidence>
<dbReference type="InterPro" id="IPR050108">
    <property type="entry name" value="CDK"/>
</dbReference>
<evidence type="ECO:0000313" key="10">
    <source>
        <dbReference type="Proteomes" id="UP001417504"/>
    </source>
</evidence>
<dbReference type="GO" id="GO:0032968">
    <property type="term" value="P:positive regulation of transcription elongation by RNA polymerase II"/>
    <property type="evidence" value="ECO:0007669"/>
    <property type="project" value="TreeGrafter"/>
</dbReference>
<dbReference type="InterPro" id="IPR011009">
    <property type="entry name" value="Kinase-like_dom_sf"/>
</dbReference>
<evidence type="ECO:0000256" key="1">
    <source>
        <dbReference type="ARBA" id="ARBA00006485"/>
    </source>
</evidence>
<organism evidence="9 10">
    <name type="scientific">Stephania japonica</name>
    <dbReference type="NCBI Taxonomy" id="461633"/>
    <lineage>
        <taxon>Eukaryota</taxon>
        <taxon>Viridiplantae</taxon>
        <taxon>Streptophyta</taxon>
        <taxon>Embryophyta</taxon>
        <taxon>Tracheophyta</taxon>
        <taxon>Spermatophyta</taxon>
        <taxon>Magnoliopsida</taxon>
        <taxon>Ranunculales</taxon>
        <taxon>Menispermaceae</taxon>
        <taxon>Menispermoideae</taxon>
        <taxon>Cissampelideae</taxon>
        <taxon>Stephania</taxon>
    </lineage>
</organism>
<proteinExistence type="inferred from homology"/>
<dbReference type="SMART" id="SM00220">
    <property type="entry name" value="S_TKc"/>
    <property type="match status" value="1"/>
</dbReference>
<comment type="similarity">
    <text evidence="1">Belongs to the protein kinase superfamily. CMGC Ser/Thr protein kinase family. CDC2/CDKX subfamily.</text>
</comment>
<evidence type="ECO:0000313" key="9">
    <source>
        <dbReference type="EMBL" id="KAK9136980.1"/>
    </source>
</evidence>
<dbReference type="PROSITE" id="PS00108">
    <property type="entry name" value="PROTEIN_KINASE_ST"/>
    <property type="match status" value="1"/>
</dbReference>
<dbReference type="InterPro" id="IPR000719">
    <property type="entry name" value="Prot_kinase_dom"/>
</dbReference>